<evidence type="ECO:0000256" key="2">
    <source>
        <dbReference type="ARBA" id="ARBA00006472"/>
    </source>
</evidence>
<dbReference type="AlphaFoldDB" id="A0A4R6V3H3"/>
<evidence type="ECO:0000313" key="7">
    <source>
        <dbReference type="Proteomes" id="UP000295281"/>
    </source>
</evidence>
<reference evidence="6 7" key="1">
    <citation type="submission" date="2019-03" db="EMBL/GenBank/DDBJ databases">
        <title>Genomic Encyclopedia of Type Strains, Phase IV (KMG-IV): sequencing the most valuable type-strain genomes for metagenomic binning, comparative biology and taxonomic classification.</title>
        <authorList>
            <person name="Goeker M."/>
        </authorList>
    </citation>
    <scope>NUCLEOTIDE SEQUENCE [LARGE SCALE GENOMIC DNA]</scope>
    <source>
        <strain evidence="6 7">DSM 46770</strain>
    </source>
</reference>
<evidence type="ECO:0000256" key="3">
    <source>
        <dbReference type="ARBA" id="ARBA00013252"/>
    </source>
</evidence>
<evidence type="ECO:0000256" key="5">
    <source>
        <dbReference type="ARBA" id="ARBA00023239"/>
    </source>
</evidence>
<sequence length="96" mass="10767">MTDLNRDPSLNAALTRLPEWERRGDVITRTVVAPSFMAGIDLVARVARAAEEADHHPDVDIRYNRVTFTLTSHDVGRLTERDLRLATRIDVLAESG</sequence>
<dbReference type="PANTHER" id="PTHR12599">
    <property type="entry name" value="PTERIN-4-ALPHA-CARBINOLAMINE DEHYDRATASE"/>
    <property type="match status" value="1"/>
</dbReference>
<dbReference type="InterPro" id="IPR036428">
    <property type="entry name" value="PCD_sf"/>
</dbReference>
<dbReference type="RefSeq" id="WP_133742191.1">
    <property type="nucleotide sequence ID" value="NZ_SNYN01000012.1"/>
</dbReference>
<evidence type="ECO:0000256" key="4">
    <source>
        <dbReference type="ARBA" id="ARBA00021735"/>
    </source>
</evidence>
<dbReference type="EMBL" id="SNYN01000012">
    <property type="protein sequence ID" value="TDQ50704.1"/>
    <property type="molecule type" value="Genomic_DNA"/>
</dbReference>
<dbReference type="Proteomes" id="UP000295281">
    <property type="component" value="Unassembled WGS sequence"/>
</dbReference>
<dbReference type="EC" id="4.2.1.96" evidence="3"/>
<dbReference type="Pfam" id="PF01329">
    <property type="entry name" value="Pterin_4a"/>
    <property type="match status" value="1"/>
</dbReference>
<dbReference type="Gene3D" id="3.30.1360.20">
    <property type="entry name" value="Transcriptional coactivator/pterin dehydratase"/>
    <property type="match status" value="1"/>
</dbReference>
<dbReference type="InterPro" id="IPR001533">
    <property type="entry name" value="Pterin_deHydtase"/>
</dbReference>
<comment type="similarity">
    <text evidence="2">Belongs to the pterin-4-alpha-carbinolamine dehydratase family.</text>
</comment>
<gene>
    <name evidence="6" type="ORF">EV190_1129</name>
</gene>
<comment type="catalytic activity">
    <reaction evidence="1">
        <text>(4aS,6R)-4a-hydroxy-L-erythro-5,6,7,8-tetrahydrobiopterin = (6R)-L-erythro-6,7-dihydrobiopterin + H2O</text>
        <dbReference type="Rhea" id="RHEA:11920"/>
        <dbReference type="ChEBI" id="CHEBI:15377"/>
        <dbReference type="ChEBI" id="CHEBI:15642"/>
        <dbReference type="ChEBI" id="CHEBI:43120"/>
        <dbReference type="EC" id="4.2.1.96"/>
    </reaction>
</comment>
<dbReference type="GO" id="GO:0008124">
    <property type="term" value="F:4-alpha-hydroxytetrahydrobiopterin dehydratase activity"/>
    <property type="evidence" value="ECO:0007669"/>
    <property type="project" value="UniProtKB-EC"/>
</dbReference>
<name>A0A4R6V3H3_9ACTN</name>
<evidence type="ECO:0000313" key="6">
    <source>
        <dbReference type="EMBL" id="TDQ50704.1"/>
    </source>
</evidence>
<proteinExistence type="inferred from homology"/>
<dbReference type="PANTHER" id="PTHR12599:SF0">
    <property type="entry name" value="PTERIN-4-ALPHA-CARBINOLAMINE DEHYDRATASE"/>
    <property type="match status" value="1"/>
</dbReference>
<keyword evidence="5" id="KW-0456">Lyase</keyword>
<organism evidence="6 7">
    <name type="scientific">Actinorugispora endophytica</name>
    <dbReference type="NCBI Taxonomy" id="1605990"/>
    <lineage>
        <taxon>Bacteria</taxon>
        <taxon>Bacillati</taxon>
        <taxon>Actinomycetota</taxon>
        <taxon>Actinomycetes</taxon>
        <taxon>Streptosporangiales</taxon>
        <taxon>Nocardiopsidaceae</taxon>
        <taxon>Actinorugispora</taxon>
    </lineage>
</organism>
<dbReference type="OrthoDB" id="15077at2"/>
<dbReference type="SUPFAM" id="SSF55248">
    <property type="entry name" value="PCD-like"/>
    <property type="match status" value="1"/>
</dbReference>
<dbReference type="NCBIfam" id="NF002017">
    <property type="entry name" value="PRK00823.1-2"/>
    <property type="match status" value="1"/>
</dbReference>
<evidence type="ECO:0000256" key="1">
    <source>
        <dbReference type="ARBA" id="ARBA00001554"/>
    </source>
</evidence>
<protein>
    <recommendedName>
        <fullName evidence="4">Putative pterin-4-alpha-carbinolamine dehydratase</fullName>
        <ecNumber evidence="3">4.2.1.96</ecNumber>
    </recommendedName>
</protein>
<dbReference type="GO" id="GO:0006729">
    <property type="term" value="P:tetrahydrobiopterin biosynthetic process"/>
    <property type="evidence" value="ECO:0007669"/>
    <property type="project" value="InterPro"/>
</dbReference>
<keyword evidence="7" id="KW-1185">Reference proteome</keyword>
<comment type="caution">
    <text evidence="6">The sequence shown here is derived from an EMBL/GenBank/DDBJ whole genome shotgun (WGS) entry which is preliminary data.</text>
</comment>
<accession>A0A4R6V3H3</accession>
<dbReference type="CDD" id="cd00488">
    <property type="entry name" value="PCD_DCoH"/>
    <property type="match status" value="1"/>
</dbReference>